<dbReference type="InterPro" id="IPR008271">
    <property type="entry name" value="Ser/Thr_kinase_AS"/>
</dbReference>
<dbReference type="Pfam" id="PF06293">
    <property type="entry name" value="Kdo"/>
    <property type="match status" value="1"/>
</dbReference>
<keyword evidence="1" id="KW-0418">Kinase</keyword>
<dbReference type="Gene3D" id="1.10.510.10">
    <property type="entry name" value="Transferase(Phosphotransferase) domain 1"/>
    <property type="match status" value="1"/>
</dbReference>
<dbReference type="KEGG" id="pca:Pcar_1268"/>
<dbReference type="OrthoDB" id="5405144at2"/>
<evidence type="ECO:0000313" key="1">
    <source>
        <dbReference type="EMBL" id="ABA88517.1"/>
    </source>
</evidence>
<name>Q3A540_SYNC1</name>
<keyword evidence="2" id="KW-1185">Reference proteome</keyword>
<gene>
    <name evidence="1" type="ordered locus">Pcar_1268</name>
</gene>
<protein>
    <submittedName>
        <fullName evidence="1">Kinase, putative</fullName>
    </submittedName>
</protein>
<dbReference type="PROSITE" id="PS00108">
    <property type="entry name" value="PROTEIN_KINASE_ST"/>
    <property type="match status" value="1"/>
</dbReference>
<organism evidence="1 2">
    <name type="scientific">Syntrophotalea carbinolica (strain DSM 2380 / NBRC 103641 / GraBd1)</name>
    <name type="common">Pelobacter carbinolicus</name>
    <dbReference type="NCBI Taxonomy" id="338963"/>
    <lineage>
        <taxon>Bacteria</taxon>
        <taxon>Pseudomonadati</taxon>
        <taxon>Thermodesulfobacteriota</taxon>
        <taxon>Desulfuromonadia</taxon>
        <taxon>Desulfuromonadales</taxon>
        <taxon>Syntrophotaleaceae</taxon>
        <taxon>Syntrophotalea</taxon>
    </lineage>
</organism>
<dbReference type="HOGENOM" id="CLU_586412_0_0_7"/>
<dbReference type="GO" id="GO:0004672">
    <property type="term" value="F:protein kinase activity"/>
    <property type="evidence" value="ECO:0007669"/>
    <property type="project" value="InterPro"/>
</dbReference>
<reference evidence="2" key="1">
    <citation type="submission" date="2005-10" db="EMBL/GenBank/DDBJ databases">
        <title>Complete sequence of Pelobacter carbinolicus DSM 2380.</title>
        <authorList>
            <person name="Copeland A."/>
            <person name="Lucas S."/>
            <person name="Lapidus A."/>
            <person name="Barry K."/>
            <person name="Detter J.C."/>
            <person name="Glavina T."/>
            <person name="Hammon N."/>
            <person name="Israni S."/>
            <person name="Pitluck S."/>
            <person name="Chertkov O."/>
            <person name="Schmutz J."/>
            <person name="Larimer F."/>
            <person name="Land M."/>
            <person name="Kyrpides N."/>
            <person name="Ivanova N."/>
            <person name="Richardson P."/>
        </authorList>
    </citation>
    <scope>NUCLEOTIDE SEQUENCE [LARGE SCALE GENOMIC DNA]</scope>
    <source>
        <strain evidence="2">DSM 2380 / NBRC 103641 / GraBd1</strain>
    </source>
</reference>
<accession>Q3A540</accession>
<sequence>MLCAKTPPTTVWLYRSSRSVAADTCEVVSVVSPRGHLFHRVARRTQRFLRHLENCGCPAWGVVGVGVQSAGWLSERIVFQTRSVGKALPLEAYWNGAYGDLTAADKRRFVRVLGRFLHRLHDAGIAFDHRLWGELLVDAQRSEISFGLYGHPPGRWGKALSDRQRMVSLASLYASVFGRASRSERWRLITAYLGPQVSRALRRRWLKGLQARCLRQARRLWSRQARRCFGINDDFVRENRQGYDVYRQRGAEAEAALRALLPDPDQAFENAVIYKPGSRTHAGHVVLGGRSYFLKRYNRRGLFYSLVRFGRFSRARRTWLVTWKGIFRHLPMPRPLLCLEEKSFGVVRRSWILMDFFEGHQRLWHLQNIPEARLGHHLYRLGQMVGNMHASGFSHGDLKWDNILINPQQPAQVSLVDFDGSRVNRWVRSRRVLKDLRRFSRDFKRSRLPDGFLDIFMRGWHRQRYW</sequence>
<dbReference type="InterPro" id="IPR011009">
    <property type="entry name" value="Kinase-like_dom_sf"/>
</dbReference>
<reference evidence="1 2" key="2">
    <citation type="journal article" date="2012" name="BMC Genomics">
        <title>The genome of Pelobacter carbinolicus reveals surprising metabolic capabilities and physiological features.</title>
        <authorList>
            <person name="Aklujkar M."/>
            <person name="Haveman S.A."/>
            <person name="Didonato R.Jr."/>
            <person name="Chertkov O."/>
            <person name="Han C.S."/>
            <person name="Land M.L."/>
            <person name="Brown P."/>
            <person name="Lovley D.R."/>
        </authorList>
    </citation>
    <scope>NUCLEOTIDE SEQUENCE [LARGE SCALE GENOMIC DNA]</scope>
    <source>
        <strain evidence="2">DSM 2380 / NBRC 103641 / GraBd1</strain>
    </source>
</reference>
<dbReference type="EMBL" id="CP000142">
    <property type="protein sequence ID" value="ABA88517.1"/>
    <property type="molecule type" value="Genomic_DNA"/>
</dbReference>
<dbReference type="AlphaFoldDB" id="Q3A540"/>
<keyword evidence="1" id="KW-0808">Transferase</keyword>
<proteinExistence type="predicted"/>
<dbReference type="SUPFAM" id="SSF56112">
    <property type="entry name" value="Protein kinase-like (PK-like)"/>
    <property type="match status" value="1"/>
</dbReference>
<dbReference type="Proteomes" id="UP000002534">
    <property type="component" value="Chromosome"/>
</dbReference>
<dbReference type="STRING" id="338963.Pcar_1268"/>
<evidence type="ECO:0000313" key="2">
    <source>
        <dbReference type="Proteomes" id="UP000002534"/>
    </source>
</evidence>
<dbReference type="RefSeq" id="WP_011340992.1">
    <property type="nucleotide sequence ID" value="NC_007498.2"/>
</dbReference>
<dbReference type="eggNOG" id="COG0515">
    <property type="taxonomic scope" value="Bacteria"/>
</dbReference>